<dbReference type="OrthoDB" id="103460at2157"/>
<proteinExistence type="predicted"/>
<organism evidence="1 2">
    <name type="scientific">Thermococcus pacificus</name>
    <dbReference type="NCBI Taxonomy" id="71998"/>
    <lineage>
        <taxon>Archaea</taxon>
        <taxon>Methanobacteriati</taxon>
        <taxon>Methanobacteriota</taxon>
        <taxon>Thermococci</taxon>
        <taxon>Thermococcales</taxon>
        <taxon>Thermococcaceae</taxon>
        <taxon>Thermococcus</taxon>
    </lineage>
</organism>
<protein>
    <recommendedName>
        <fullName evidence="3">YgiT-type zinc finger protein</fullName>
    </recommendedName>
</protein>
<accession>A0A218P835</accession>
<dbReference type="EMBL" id="CP015102">
    <property type="protein sequence ID" value="ASJ06890.1"/>
    <property type="molecule type" value="Genomic_DNA"/>
</dbReference>
<name>A0A218P835_9EURY</name>
<dbReference type="KEGG" id="tpaf:A3L08_05905"/>
<evidence type="ECO:0008006" key="3">
    <source>
        <dbReference type="Google" id="ProtNLM"/>
    </source>
</evidence>
<evidence type="ECO:0000313" key="2">
    <source>
        <dbReference type="Proteomes" id="UP000197418"/>
    </source>
</evidence>
<keyword evidence="2" id="KW-1185">Reference proteome</keyword>
<dbReference type="Proteomes" id="UP000197418">
    <property type="component" value="Chromosome"/>
</dbReference>
<evidence type="ECO:0000313" key="1">
    <source>
        <dbReference type="EMBL" id="ASJ06890.1"/>
    </source>
</evidence>
<gene>
    <name evidence="1" type="ORF">A3L08_05905</name>
</gene>
<reference evidence="1 2" key="1">
    <citation type="submission" date="2016-04" db="EMBL/GenBank/DDBJ databases">
        <title>Complete genome sequence of Thermococcus pacificus type strain P4.</title>
        <authorList>
            <person name="Oger P.M."/>
        </authorList>
    </citation>
    <scope>NUCLEOTIDE SEQUENCE [LARGE SCALE GENOMIC DNA]</scope>
    <source>
        <strain evidence="1 2">P-4</strain>
    </source>
</reference>
<sequence>METRKCPLCGGTMIRGKNYQSGYARYFWEAPWKHGIKAALKGPAPAYPWLCLDCGVVLPYVEEAELQRIREEYERAKTGDTL</sequence>
<dbReference type="AlphaFoldDB" id="A0A218P835"/>